<proteinExistence type="predicted"/>
<protein>
    <submittedName>
        <fullName evidence="1">Uncharacterized protein</fullName>
    </submittedName>
</protein>
<comment type="caution">
    <text evidence="1">The sequence shown here is derived from an EMBL/GenBank/DDBJ whole genome shotgun (WGS) entry which is preliminary data.</text>
</comment>
<dbReference type="EMBL" id="MU275944">
    <property type="protein sequence ID" value="KAI0045712.1"/>
    <property type="molecule type" value="Genomic_DNA"/>
</dbReference>
<reference evidence="1" key="1">
    <citation type="submission" date="2021-02" db="EMBL/GenBank/DDBJ databases">
        <authorList>
            <consortium name="DOE Joint Genome Institute"/>
            <person name="Ahrendt S."/>
            <person name="Looney B.P."/>
            <person name="Miyauchi S."/>
            <person name="Morin E."/>
            <person name="Drula E."/>
            <person name="Courty P.E."/>
            <person name="Chicoki N."/>
            <person name="Fauchery L."/>
            <person name="Kohler A."/>
            <person name="Kuo A."/>
            <person name="Labutti K."/>
            <person name="Pangilinan J."/>
            <person name="Lipzen A."/>
            <person name="Riley R."/>
            <person name="Andreopoulos W."/>
            <person name="He G."/>
            <person name="Johnson J."/>
            <person name="Barry K.W."/>
            <person name="Grigoriev I.V."/>
            <person name="Nagy L."/>
            <person name="Hibbett D."/>
            <person name="Henrissat B."/>
            <person name="Matheny P.B."/>
            <person name="Labbe J."/>
            <person name="Martin F."/>
        </authorList>
    </citation>
    <scope>NUCLEOTIDE SEQUENCE</scope>
    <source>
        <strain evidence="1">FP105234-sp</strain>
    </source>
</reference>
<evidence type="ECO:0000313" key="2">
    <source>
        <dbReference type="Proteomes" id="UP000814033"/>
    </source>
</evidence>
<accession>A0ACB8RPI2</accession>
<keyword evidence="2" id="KW-1185">Reference proteome</keyword>
<reference evidence="1" key="2">
    <citation type="journal article" date="2022" name="New Phytol.">
        <title>Evolutionary transition to the ectomycorrhizal habit in the genomes of a hyperdiverse lineage of mushroom-forming fungi.</title>
        <authorList>
            <person name="Looney B."/>
            <person name="Miyauchi S."/>
            <person name="Morin E."/>
            <person name="Drula E."/>
            <person name="Courty P.E."/>
            <person name="Kohler A."/>
            <person name="Kuo A."/>
            <person name="LaButti K."/>
            <person name="Pangilinan J."/>
            <person name="Lipzen A."/>
            <person name="Riley R."/>
            <person name="Andreopoulos W."/>
            <person name="He G."/>
            <person name="Johnson J."/>
            <person name="Nolan M."/>
            <person name="Tritt A."/>
            <person name="Barry K.W."/>
            <person name="Grigoriev I.V."/>
            <person name="Nagy L.G."/>
            <person name="Hibbett D."/>
            <person name="Henrissat B."/>
            <person name="Matheny P.B."/>
            <person name="Labbe J."/>
            <person name="Martin F.M."/>
        </authorList>
    </citation>
    <scope>NUCLEOTIDE SEQUENCE</scope>
    <source>
        <strain evidence="1">FP105234-sp</strain>
    </source>
</reference>
<dbReference type="Proteomes" id="UP000814033">
    <property type="component" value="Unassembled WGS sequence"/>
</dbReference>
<sequence length="334" mass="33149">MVQLSALLLTLAVSGSALAAPSRWHTKRIAQDISTSTTQWEKACDAAKGGDKCNPVAVAAFSTLLAAPGPCAQQDNADKMVDLAKTLNNDPNMIKLAQIFAQQPRNTPSSESVQYCQTAPKNKELDGLFQCQFQGANPTQFVGDVKVGAAGTIPFGLKAALSPAGSCPAHPAGPIPDGTQLVDLVSASGAGGGSNGTEPASTDATSTVAPAPTASATATATTSDAALAPTSTASSGSGSSDFHLQNGKDAQALNKKFAALTADSTCQEGDQACVGGAFAQCVGGKFASTPCAGGTTCAALPLVNKAGTSITCDTQDDALARIAATGATGGLTGN</sequence>
<organism evidence="1 2">
    <name type="scientific">Auriscalpium vulgare</name>
    <dbReference type="NCBI Taxonomy" id="40419"/>
    <lineage>
        <taxon>Eukaryota</taxon>
        <taxon>Fungi</taxon>
        <taxon>Dikarya</taxon>
        <taxon>Basidiomycota</taxon>
        <taxon>Agaricomycotina</taxon>
        <taxon>Agaricomycetes</taxon>
        <taxon>Russulales</taxon>
        <taxon>Auriscalpiaceae</taxon>
        <taxon>Auriscalpium</taxon>
    </lineage>
</organism>
<name>A0ACB8RPI2_9AGAM</name>
<evidence type="ECO:0000313" key="1">
    <source>
        <dbReference type="EMBL" id="KAI0045712.1"/>
    </source>
</evidence>
<gene>
    <name evidence="1" type="ORF">FA95DRAFT_1495149</name>
</gene>